<protein>
    <submittedName>
        <fullName evidence="3">Uncharacterized protein</fullName>
    </submittedName>
</protein>
<feature type="coiled-coil region" evidence="1">
    <location>
        <begin position="69"/>
        <end position="96"/>
    </location>
</feature>
<evidence type="ECO:0000313" key="4">
    <source>
        <dbReference type="Proteomes" id="UP000017127"/>
    </source>
</evidence>
<feature type="transmembrane region" description="Helical" evidence="2">
    <location>
        <begin position="7"/>
        <end position="28"/>
    </location>
</feature>
<proteinExistence type="predicted"/>
<dbReference type="AlphaFoldDB" id="U7QKM2"/>
<keyword evidence="2" id="KW-0812">Transmembrane</keyword>
<name>U7QKM2_9CYAN</name>
<dbReference type="Proteomes" id="UP000017127">
    <property type="component" value="Unassembled WGS sequence"/>
</dbReference>
<keyword evidence="4" id="KW-1185">Reference proteome</keyword>
<dbReference type="PATRIC" id="fig|1348334.3.peg.3013"/>
<comment type="caution">
    <text evidence="3">The sequence shown here is derived from an EMBL/GenBank/DDBJ whole genome shotgun (WGS) entry which is preliminary data.</text>
</comment>
<sequence length="241" mass="26614">MIKLANPIYYPIAVLMGGITLVAGVRLAGLSNKIILPTVAVVTVATASVLKSREPEAKTIAQQQLQQEVELLKVSSQNLAIKAEELRQEANKLMNKTSFNIEVLVAVQDICDRTIELPQKIDKIAERLPEQESLLSVNELEKQLLEVKSKIRSSSGITRQNLEQLAASLERNMALVQAGQDTREAKIISLSTSIQNSAGVLQKLQNKLRTADLSNSKDLQELRSLSNELNDYQANLDIFIN</sequence>
<evidence type="ECO:0000256" key="1">
    <source>
        <dbReference type="SAM" id="Coils"/>
    </source>
</evidence>
<keyword evidence="1" id="KW-0175">Coiled coil</keyword>
<organism evidence="3 4">
    <name type="scientific">Lyngbya aestuarii BL J</name>
    <dbReference type="NCBI Taxonomy" id="1348334"/>
    <lineage>
        <taxon>Bacteria</taxon>
        <taxon>Bacillati</taxon>
        <taxon>Cyanobacteriota</taxon>
        <taxon>Cyanophyceae</taxon>
        <taxon>Oscillatoriophycideae</taxon>
        <taxon>Oscillatoriales</taxon>
        <taxon>Microcoleaceae</taxon>
        <taxon>Lyngbya</taxon>
    </lineage>
</organism>
<accession>U7QKM2</accession>
<evidence type="ECO:0000256" key="2">
    <source>
        <dbReference type="SAM" id="Phobius"/>
    </source>
</evidence>
<keyword evidence="2" id="KW-0472">Membrane</keyword>
<dbReference type="EMBL" id="AUZM01000028">
    <property type="protein sequence ID" value="ERT06956.1"/>
    <property type="molecule type" value="Genomic_DNA"/>
</dbReference>
<reference evidence="3 4" key="1">
    <citation type="journal article" date="2013" name="Front. Microbiol.">
        <title>Comparative genomic analyses of the cyanobacterium, Lyngbya aestuarii BL J, a powerful hydrogen producer.</title>
        <authorList>
            <person name="Kothari A."/>
            <person name="Vaughn M."/>
            <person name="Garcia-Pichel F."/>
        </authorList>
    </citation>
    <scope>NUCLEOTIDE SEQUENCE [LARGE SCALE GENOMIC DNA]</scope>
    <source>
        <strain evidence="3 4">BL J</strain>
    </source>
</reference>
<keyword evidence="2" id="KW-1133">Transmembrane helix</keyword>
<gene>
    <name evidence="3" type="ORF">M595_3112</name>
</gene>
<dbReference type="RefSeq" id="WP_023066854.1">
    <property type="nucleotide sequence ID" value="NZ_AUZM01000028.1"/>
</dbReference>
<evidence type="ECO:0000313" key="3">
    <source>
        <dbReference type="EMBL" id="ERT06956.1"/>
    </source>
</evidence>